<dbReference type="EMBL" id="SMOL01000120">
    <property type="protein sequence ID" value="KAB2632671.1"/>
    <property type="molecule type" value="Genomic_DNA"/>
</dbReference>
<keyword evidence="1" id="KW-0418">Kinase</keyword>
<comment type="caution">
    <text evidence="1">The sequence shown here is derived from an EMBL/GenBank/DDBJ whole genome shotgun (WGS) entry which is preliminary data.</text>
</comment>
<proteinExistence type="predicted"/>
<protein>
    <submittedName>
        <fullName evidence="1">LRR receptor-like serine/threonine-protein kinase</fullName>
    </submittedName>
</protein>
<gene>
    <name evidence="1" type="ORF">D8674_028918</name>
</gene>
<accession>A0A5N5I2F4</accession>
<keyword evidence="2" id="KW-1185">Reference proteome</keyword>
<reference evidence="1 2" key="1">
    <citation type="submission" date="2019-09" db="EMBL/GenBank/DDBJ databases">
        <authorList>
            <person name="Ou C."/>
        </authorList>
    </citation>
    <scope>NUCLEOTIDE SEQUENCE [LARGE SCALE GENOMIC DNA]</scope>
    <source>
        <strain evidence="1">S2</strain>
        <tissue evidence="1">Leaf</tissue>
    </source>
</reference>
<keyword evidence="1" id="KW-0808">Transferase</keyword>
<name>A0A5N5I2F4_9ROSA</name>
<dbReference type="GO" id="GO:0016301">
    <property type="term" value="F:kinase activity"/>
    <property type="evidence" value="ECO:0007669"/>
    <property type="project" value="UniProtKB-KW"/>
</dbReference>
<reference evidence="1 2" key="3">
    <citation type="submission" date="2019-11" db="EMBL/GenBank/DDBJ databases">
        <title>A de novo genome assembly of a pear dwarfing rootstock.</title>
        <authorList>
            <person name="Wang F."/>
            <person name="Wang J."/>
            <person name="Li S."/>
            <person name="Zhang Y."/>
            <person name="Fang M."/>
            <person name="Ma L."/>
            <person name="Zhao Y."/>
            <person name="Jiang S."/>
        </authorList>
    </citation>
    <scope>NUCLEOTIDE SEQUENCE [LARGE SCALE GENOMIC DNA]</scope>
    <source>
        <strain evidence="1">S2</strain>
        <tissue evidence="1">Leaf</tissue>
    </source>
</reference>
<evidence type="ECO:0000313" key="1">
    <source>
        <dbReference type="EMBL" id="KAB2632671.1"/>
    </source>
</evidence>
<dbReference type="Proteomes" id="UP000327157">
    <property type="component" value="Chromosome 6"/>
</dbReference>
<reference evidence="2" key="2">
    <citation type="submission" date="2019-10" db="EMBL/GenBank/DDBJ databases">
        <title>A de novo genome assembly of a pear dwarfing rootstock.</title>
        <authorList>
            <person name="Wang F."/>
            <person name="Wang J."/>
            <person name="Li S."/>
            <person name="Zhang Y."/>
            <person name="Fang M."/>
            <person name="Ma L."/>
            <person name="Zhao Y."/>
            <person name="Jiang S."/>
        </authorList>
    </citation>
    <scope>NUCLEOTIDE SEQUENCE [LARGE SCALE GENOMIC DNA]</scope>
</reference>
<keyword evidence="1" id="KW-0675">Receptor</keyword>
<sequence>MEDIGSFEPNELETIVGMITMHEEDRAKNIASLKQKLKRACRPMLAAKEIEKFMSSAMYNHALAEQYKQGFQSRLSTGFEIFRRYAMKVDVNGKWTSS</sequence>
<evidence type="ECO:0000313" key="2">
    <source>
        <dbReference type="Proteomes" id="UP000327157"/>
    </source>
</evidence>
<organism evidence="1 2">
    <name type="scientific">Pyrus ussuriensis x Pyrus communis</name>
    <dbReference type="NCBI Taxonomy" id="2448454"/>
    <lineage>
        <taxon>Eukaryota</taxon>
        <taxon>Viridiplantae</taxon>
        <taxon>Streptophyta</taxon>
        <taxon>Embryophyta</taxon>
        <taxon>Tracheophyta</taxon>
        <taxon>Spermatophyta</taxon>
        <taxon>Magnoliopsida</taxon>
        <taxon>eudicotyledons</taxon>
        <taxon>Gunneridae</taxon>
        <taxon>Pentapetalae</taxon>
        <taxon>rosids</taxon>
        <taxon>fabids</taxon>
        <taxon>Rosales</taxon>
        <taxon>Rosaceae</taxon>
        <taxon>Amygdaloideae</taxon>
        <taxon>Maleae</taxon>
        <taxon>Pyrus</taxon>
    </lineage>
</organism>
<dbReference type="AlphaFoldDB" id="A0A5N5I2F4"/>